<evidence type="ECO:0000256" key="1">
    <source>
        <dbReference type="SAM" id="SignalP"/>
    </source>
</evidence>
<sequence length="109" mass="12213">MRYAFFSLLTSLALAPVSDAAQAMLSFNNKTMEVTAKPGTKIASTNNNFTTELKTIRDGWEYELIVTAKDTSNTSFGILKITTDSTVSRFRRTQAFVHVRRKSTTKKQP</sequence>
<keyword evidence="1" id="KW-0732">Signal</keyword>
<dbReference type="AlphaFoldDB" id="A0A2S7U161"/>
<feature type="chain" id="PRO_5015630506" evidence="1">
    <location>
        <begin position="24"/>
        <end position="109"/>
    </location>
</feature>
<accession>A0A2S7U161</accession>
<organism evidence="2 3">
    <name type="scientific">Rubritalea profundi</name>
    <dbReference type="NCBI Taxonomy" id="1658618"/>
    <lineage>
        <taxon>Bacteria</taxon>
        <taxon>Pseudomonadati</taxon>
        <taxon>Verrucomicrobiota</taxon>
        <taxon>Verrucomicrobiia</taxon>
        <taxon>Verrucomicrobiales</taxon>
        <taxon>Rubritaleaceae</taxon>
        <taxon>Rubritalea</taxon>
    </lineage>
</organism>
<evidence type="ECO:0000313" key="2">
    <source>
        <dbReference type="EMBL" id="PQJ28745.1"/>
    </source>
</evidence>
<name>A0A2S7U161_9BACT</name>
<evidence type="ECO:0000313" key="3">
    <source>
        <dbReference type="Proteomes" id="UP000239907"/>
    </source>
</evidence>
<feature type="signal peptide" evidence="1">
    <location>
        <begin position="1"/>
        <end position="23"/>
    </location>
</feature>
<protein>
    <submittedName>
        <fullName evidence="2">Uncharacterized protein</fullName>
    </submittedName>
</protein>
<reference evidence="2 3" key="1">
    <citation type="submission" date="2016-12" db="EMBL/GenBank/DDBJ databases">
        <title>Study of bacterial adaptation to deep sea.</title>
        <authorList>
            <person name="Song J."/>
            <person name="Yoshizawa S."/>
            <person name="Kogure K."/>
        </authorList>
    </citation>
    <scope>NUCLEOTIDE SEQUENCE [LARGE SCALE GENOMIC DNA]</scope>
    <source>
        <strain evidence="2 3">SAORIC-165</strain>
    </source>
</reference>
<proteinExistence type="predicted"/>
<dbReference type="Proteomes" id="UP000239907">
    <property type="component" value="Unassembled WGS sequence"/>
</dbReference>
<keyword evidence="3" id="KW-1185">Reference proteome</keyword>
<dbReference type="RefSeq" id="WP_105043242.1">
    <property type="nucleotide sequence ID" value="NZ_MQWA01000001.1"/>
</dbReference>
<dbReference type="EMBL" id="MQWA01000001">
    <property type="protein sequence ID" value="PQJ28745.1"/>
    <property type="molecule type" value="Genomic_DNA"/>
</dbReference>
<gene>
    <name evidence="2" type="ORF">BSZ32_09705</name>
</gene>
<comment type="caution">
    <text evidence="2">The sequence shown here is derived from an EMBL/GenBank/DDBJ whole genome shotgun (WGS) entry which is preliminary data.</text>
</comment>